<dbReference type="EMBL" id="NDBK01000071">
    <property type="protein sequence ID" value="OVF70402.1"/>
    <property type="molecule type" value="Genomic_DNA"/>
</dbReference>
<dbReference type="EMBL" id="NDBK01000071">
    <property type="protein sequence ID" value="OVF70403.1"/>
    <property type="molecule type" value="Genomic_DNA"/>
</dbReference>
<dbReference type="Gene3D" id="1.10.443.30">
    <property type="entry name" value="Telomere resolvase"/>
    <property type="match status" value="1"/>
</dbReference>
<dbReference type="InterPro" id="IPR049454">
    <property type="entry name" value="TelK_stirrup"/>
</dbReference>
<dbReference type="Pfam" id="PF20849">
    <property type="entry name" value="TelK_muzzle"/>
    <property type="match status" value="1"/>
</dbReference>
<dbReference type="Proteomes" id="UP000196447">
    <property type="component" value="Unassembled WGS sequence"/>
</dbReference>
<feature type="region of interest" description="Disordered" evidence="1">
    <location>
        <begin position="542"/>
        <end position="605"/>
    </location>
</feature>
<dbReference type="Gene3D" id="1.20.1440.270">
    <property type="match status" value="1"/>
</dbReference>
<dbReference type="InterPro" id="IPR055040">
    <property type="entry name" value="TelK_N"/>
</dbReference>
<dbReference type="InterPro" id="IPR049460">
    <property type="entry name" value="TelK_muzzle"/>
</dbReference>
<evidence type="ECO:0000259" key="2">
    <source>
        <dbReference type="Pfam" id="PF16684"/>
    </source>
</evidence>
<sequence length="640" mass="73364">MRKVKIGELINSLVNEVEAIDASDRPQGEKTKKIKAAAIKYKNALFNDKRKFRGKSLEKRISANTFNAYMSRARKRFDDKLHHNFEKNVIKLSEKYPLYSEELSSWLSMPAASIRQNMSALQTKLKEIMPLAEDLSNIKIGAKNSDTKLAKLANKYPEWQFAISDLNSDDWKEKRDYLYKLFQQGSSLLEDLNNLKVNHEVLYHLQLSSAERTSIQQRWANILSEKKRNVVVIDYPRYMQAIYDIINKPISSFDLTTRRGMAPLAFALAALSGRRMIEIMLQGEFSVAGKYTVTFLGQAKKRSEDKGVSRKIYTLCDADLFVSLVNQLRSCPAAADFDEVVKGYGENDTRSENGRINAILATAFNPWVKKFLGDDRRVYKDSRAIYARIAYEMFFRVDPRWKNVDEDVFFMEILGHDDENTQLHYKQFKLANFSRTWRPHVGEENTRLAALQKLDSMMPDFAKGDAGVRIHETVKQLVEQDPSIKITNSTLRPFNFSTRLIPRYLEFAADALGQFVGENGQWQLKDEAPAIVLPDEEILEPIDDADLDDGDQEDETLDDDEIEVDESEGEELEEVDGAEEAEEAEQEEKHPAKPNFKAPRDNGDGTYMVEFEFDGRHYAWSGAAGNRVEAMQSAWSAYFK</sequence>
<comment type="caution">
    <text evidence="7">The sequence shown here is derived from an EMBL/GenBank/DDBJ whole genome shotgun (WGS) entry which is preliminary data.</text>
</comment>
<feature type="domain" description="Telomere resolvase ResT/TelK catalytic" evidence="2">
    <location>
        <begin position="260"/>
        <end position="428"/>
    </location>
</feature>
<feature type="compositionally biased region" description="Acidic residues" evidence="1">
    <location>
        <begin position="542"/>
        <end position="586"/>
    </location>
</feature>
<dbReference type="Gene3D" id="1.10.10.2040">
    <property type="match status" value="1"/>
</dbReference>
<evidence type="ECO:0000313" key="6">
    <source>
        <dbReference type="EMBL" id="OVF70402.1"/>
    </source>
</evidence>
<feature type="domain" description="Protelomerase TelK N-terminal" evidence="5">
    <location>
        <begin position="4"/>
        <end position="78"/>
    </location>
</feature>
<proteinExistence type="predicted"/>
<accession>A0A202KS30</accession>
<organism evidence="7 8">
    <name type="scientific">Klebsiella pneumoniae</name>
    <dbReference type="NCBI Taxonomy" id="573"/>
    <lineage>
        <taxon>Bacteria</taxon>
        <taxon>Pseudomonadati</taxon>
        <taxon>Pseudomonadota</taxon>
        <taxon>Gammaproteobacteria</taxon>
        <taxon>Enterobacterales</taxon>
        <taxon>Enterobacteriaceae</taxon>
        <taxon>Klebsiella/Raoultella group</taxon>
        <taxon>Klebsiella</taxon>
        <taxon>Klebsiella pneumoniae complex</taxon>
    </lineage>
</organism>
<reference evidence="7 8" key="1">
    <citation type="submission" date="2017-03" db="EMBL/GenBank/DDBJ databases">
        <authorList>
            <person name="Fouts D."/>
            <person name="Stalin M.J."/>
            <person name="Chen L."/>
            <person name="Wright M."/>
            <person name="Sutton G."/>
            <person name="Nguyen K."/>
            <person name="Vanduin D."/>
            <person name="Rojas L."/>
            <person name="Hujer A."/>
            <person name="Hujer K."/>
            <person name="Bonomo R."/>
            <person name="Kreiswirth B."/>
            <person name="Adams M."/>
        </authorList>
    </citation>
    <scope>NUCLEOTIDE SEQUENCE [LARGE SCALE GENOMIC DNA]</scope>
    <source>
        <strain evidence="7 8">39383</strain>
    </source>
</reference>
<name>A0A202KS30_KLEPN</name>
<feature type="domain" description="Protelomerase TelK-like muzzle" evidence="4">
    <location>
        <begin position="81"/>
        <end position="198"/>
    </location>
</feature>
<dbReference type="Pfam" id="PF22853">
    <property type="entry name" value="TelK_N"/>
    <property type="match status" value="1"/>
</dbReference>
<dbReference type="InterPro" id="IPR038280">
    <property type="entry name" value="ResT/TelK_cat_sf"/>
</dbReference>
<dbReference type="RefSeq" id="WP_064146640.1">
    <property type="nucleotide sequence ID" value="NZ_CAAGWO010000025.1"/>
</dbReference>
<evidence type="ECO:0000259" key="5">
    <source>
        <dbReference type="Pfam" id="PF22853"/>
    </source>
</evidence>
<dbReference type="InterPro" id="IPR032047">
    <property type="entry name" value="ResT/TelK_cat"/>
</dbReference>
<evidence type="ECO:0000259" key="3">
    <source>
        <dbReference type="Pfam" id="PF20818"/>
    </source>
</evidence>
<protein>
    <submittedName>
        <fullName evidence="7">Protelomerase</fullName>
    </submittedName>
</protein>
<evidence type="ECO:0000313" key="8">
    <source>
        <dbReference type="Proteomes" id="UP000196447"/>
    </source>
</evidence>
<evidence type="ECO:0000256" key="1">
    <source>
        <dbReference type="SAM" id="MobiDB-lite"/>
    </source>
</evidence>
<dbReference type="Pfam" id="PF16684">
    <property type="entry name" value="ResT-TelK_cat"/>
    <property type="match status" value="1"/>
</dbReference>
<evidence type="ECO:0000313" key="7">
    <source>
        <dbReference type="EMBL" id="OVF70403.1"/>
    </source>
</evidence>
<evidence type="ECO:0000259" key="4">
    <source>
        <dbReference type="Pfam" id="PF20849"/>
    </source>
</evidence>
<dbReference type="Gene3D" id="1.10.287.3180">
    <property type="match status" value="1"/>
</dbReference>
<dbReference type="Pfam" id="PF20818">
    <property type="entry name" value="TelK_stirrup"/>
    <property type="match status" value="1"/>
</dbReference>
<dbReference type="AlphaFoldDB" id="A0A202KS30"/>
<gene>
    <name evidence="6" type="ORF">B5L96_15580</name>
    <name evidence="7" type="ORF">B5L96_15585</name>
</gene>
<feature type="domain" description="Protelomerase TelK-like stirrup" evidence="3">
    <location>
        <begin position="444"/>
        <end position="534"/>
    </location>
</feature>